<accession>A0A0C9XJE3</accession>
<keyword evidence="2" id="KW-1185">Reference proteome</keyword>
<dbReference type="HOGENOM" id="CLU_2740448_0_0_1"/>
<name>A0A0C9XJE3_9AGAR</name>
<gene>
    <name evidence="1" type="ORF">K443DRAFT_660777</name>
</gene>
<evidence type="ECO:0000313" key="2">
    <source>
        <dbReference type="Proteomes" id="UP000054477"/>
    </source>
</evidence>
<protein>
    <submittedName>
        <fullName evidence="1">Uncharacterized protein</fullName>
    </submittedName>
</protein>
<dbReference type="AlphaFoldDB" id="A0A0C9XJE3"/>
<dbReference type="Proteomes" id="UP000054477">
    <property type="component" value="Unassembled WGS sequence"/>
</dbReference>
<proteinExistence type="predicted"/>
<reference evidence="1 2" key="1">
    <citation type="submission" date="2014-04" db="EMBL/GenBank/DDBJ databases">
        <authorList>
            <consortium name="DOE Joint Genome Institute"/>
            <person name="Kuo A."/>
            <person name="Kohler A."/>
            <person name="Nagy L.G."/>
            <person name="Floudas D."/>
            <person name="Copeland A."/>
            <person name="Barry K.W."/>
            <person name="Cichocki N."/>
            <person name="Veneault-Fourrey C."/>
            <person name="LaButti K."/>
            <person name="Lindquist E.A."/>
            <person name="Lipzen A."/>
            <person name="Lundell T."/>
            <person name="Morin E."/>
            <person name="Murat C."/>
            <person name="Sun H."/>
            <person name="Tunlid A."/>
            <person name="Henrissat B."/>
            <person name="Grigoriev I.V."/>
            <person name="Hibbett D.S."/>
            <person name="Martin F."/>
            <person name="Nordberg H.P."/>
            <person name="Cantor M.N."/>
            <person name="Hua S.X."/>
        </authorList>
    </citation>
    <scope>NUCLEOTIDE SEQUENCE [LARGE SCALE GENOMIC DNA]</scope>
    <source>
        <strain evidence="1 2">LaAM-08-1</strain>
    </source>
</reference>
<sequence>MDNKDTQVLPCPPVPPPVHSHVCSTSICSKLDTYVPYVSSSETGPRLVVNQLRPKLVKTGLSTVKNRRKPQ</sequence>
<organism evidence="1 2">
    <name type="scientific">Laccaria amethystina LaAM-08-1</name>
    <dbReference type="NCBI Taxonomy" id="1095629"/>
    <lineage>
        <taxon>Eukaryota</taxon>
        <taxon>Fungi</taxon>
        <taxon>Dikarya</taxon>
        <taxon>Basidiomycota</taxon>
        <taxon>Agaricomycotina</taxon>
        <taxon>Agaricomycetes</taxon>
        <taxon>Agaricomycetidae</taxon>
        <taxon>Agaricales</taxon>
        <taxon>Agaricineae</taxon>
        <taxon>Hydnangiaceae</taxon>
        <taxon>Laccaria</taxon>
    </lineage>
</organism>
<evidence type="ECO:0000313" key="1">
    <source>
        <dbReference type="EMBL" id="KIK01579.1"/>
    </source>
</evidence>
<dbReference type="EMBL" id="KN838604">
    <property type="protein sequence ID" value="KIK01579.1"/>
    <property type="molecule type" value="Genomic_DNA"/>
</dbReference>
<reference evidence="2" key="2">
    <citation type="submission" date="2015-01" db="EMBL/GenBank/DDBJ databases">
        <title>Evolutionary Origins and Diversification of the Mycorrhizal Mutualists.</title>
        <authorList>
            <consortium name="DOE Joint Genome Institute"/>
            <consortium name="Mycorrhizal Genomics Consortium"/>
            <person name="Kohler A."/>
            <person name="Kuo A."/>
            <person name="Nagy L.G."/>
            <person name="Floudas D."/>
            <person name="Copeland A."/>
            <person name="Barry K.W."/>
            <person name="Cichocki N."/>
            <person name="Veneault-Fourrey C."/>
            <person name="LaButti K."/>
            <person name="Lindquist E.A."/>
            <person name="Lipzen A."/>
            <person name="Lundell T."/>
            <person name="Morin E."/>
            <person name="Murat C."/>
            <person name="Riley R."/>
            <person name="Ohm R."/>
            <person name="Sun H."/>
            <person name="Tunlid A."/>
            <person name="Henrissat B."/>
            <person name="Grigoriev I.V."/>
            <person name="Hibbett D.S."/>
            <person name="Martin F."/>
        </authorList>
    </citation>
    <scope>NUCLEOTIDE SEQUENCE [LARGE SCALE GENOMIC DNA]</scope>
    <source>
        <strain evidence="2">LaAM-08-1</strain>
    </source>
</reference>